<name>A0A5J4N3J5_9TREM</name>
<dbReference type="SUPFAM" id="SSF56672">
    <property type="entry name" value="DNA/RNA polymerases"/>
    <property type="match status" value="1"/>
</dbReference>
<evidence type="ECO:0000256" key="2">
    <source>
        <dbReference type="ARBA" id="ARBA00022695"/>
    </source>
</evidence>
<evidence type="ECO:0000313" key="10">
    <source>
        <dbReference type="Proteomes" id="UP000324629"/>
    </source>
</evidence>
<keyword evidence="10" id="KW-1185">Reference proteome</keyword>
<gene>
    <name evidence="9" type="ORF">DEA37_0000548</name>
</gene>
<evidence type="ECO:0000256" key="7">
    <source>
        <dbReference type="SAM" id="MobiDB-lite"/>
    </source>
</evidence>
<organism evidence="9 10">
    <name type="scientific">Paragonimus westermani</name>
    <dbReference type="NCBI Taxonomy" id="34504"/>
    <lineage>
        <taxon>Eukaryota</taxon>
        <taxon>Metazoa</taxon>
        <taxon>Spiralia</taxon>
        <taxon>Lophotrochozoa</taxon>
        <taxon>Platyhelminthes</taxon>
        <taxon>Trematoda</taxon>
        <taxon>Digenea</taxon>
        <taxon>Plagiorchiida</taxon>
        <taxon>Troglotremata</taxon>
        <taxon>Troglotrematidae</taxon>
        <taxon>Paragonimus</taxon>
    </lineage>
</organism>
<dbReference type="GO" id="GO:0016787">
    <property type="term" value="F:hydrolase activity"/>
    <property type="evidence" value="ECO:0007669"/>
    <property type="project" value="UniProtKB-KW"/>
</dbReference>
<evidence type="ECO:0000313" key="9">
    <source>
        <dbReference type="EMBL" id="KAA3670085.1"/>
    </source>
</evidence>
<evidence type="ECO:0000256" key="6">
    <source>
        <dbReference type="ARBA" id="ARBA00022918"/>
    </source>
</evidence>
<dbReference type="GO" id="GO:0003964">
    <property type="term" value="F:RNA-directed DNA polymerase activity"/>
    <property type="evidence" value="ECO:0007669"/>
    <property type="project" value="UniProtKB-KW"/>
</dbReference>
<feature type="compositionally biased region" description="Basic and acidic residues" evidence="7">
    <location>
        <begin position="104"/>
        <end position="122"/>
    </location>
</feature>
<keyword evidence="2" id="KW-0548">Nucleotidyltransferase</keyword>
<evidence type="ECO:0000256" key="3">
    <source>
        <dbReference type="ARBA" id="ARBA00022722"/>
    </source>
</evidence>
<sequence>MSIKDDLSPSHLKSICAQPTVMHDRGEFRSSLRQSHVSHPNNDLKSWGFFVTIYLAGVPEKSMGSYISSFLNEEAAKMFRTTGVHPKAPVPVIWETPHHLFEKLEPPASHRENSSRRQRPEESVDSFLRSSGTGFSGIQTLDASRLRTVLEKCERNCCTTRRELLALLKFLRHFRPYMLSKPFKVRTNHQSLQWLRNFSDPESQVARWQKILHGPHFFLNTDVCHNMEMPLFHRTSLFSMK</sequence>
<evidence type="ECO:0000256" key="5">
    <source>
        <dbReference type="ARBA" id="ARBA00022801"/>
    </source>
</evidence>
<dbReference type="Pfam" id="PF17917">
    <property type="entry name" value="RT_RNaseH"/>
    <property type="match status" value="1"/>
</dbReference>
<keyword evidence="1" id="KW-0808">Transferase</keyword>
<dbReference type="Proteomes" id="UP000324629">
    <property type="component" value="Unassembled WGS sequence"/>
</dbReference>
<dbReference type="EMBL" id="QNGE01014907">
    <property type="protein sequence ID" value="KAA3670085.1"/>
    <property type="molecule type" value="Genomic_DNA"/>
</dbReference>
<accession>A0A5J4N3J5</accession>
<dbReference type="AlphaFoldDB" id="A0A5J4N3J5"/>
<dbReference type="InterPro" id="IPR043502">
    <property type="entry name" value="DNA/RNA_pol_sf"/>
</dbReference>
<protein>
    <recommendedName>
        <fullName evidence="8">Reverse transcriptase RNase H-like domain-containing protein</fullName>
    </recommendedName>
</protein>
<dbReference type="GO" id="GO:0004519">
    <property type="term" value="F:endonuclease activity"/>
    <property type="evidence" value="ECO:0007669"/>
    <property type="project" value="UniProtKB-KW"/>
</dbReference>
<keyword evidence="5" id="KW-0378">Hydrolase</keyword>
<feature type="region of interest" description="Disordered" evidence="7">
    <location>
        <begin position="104"/>
        <end position="130"/>
    </location>
</feature>
<keyword evidence="6" id="KW-0695">RNA-directed DNA polymerase</keyword>
<keyword evidence="4" id="KW-0255">Endonuclease</keyword>
<proteinExistence type="predicted"/>
<comment type="caution">
    <text evidence="9">The sequence shown here is derived from an EMBL/GenBank/DDBJ whole genome shotgun (WGS) entry which is preliminary data.</text>
</comment>
<evidence type="ECO:0000256" key="1">
    <source>
        <dbReference type="ARBA" id="ARBA00022679"/>
    </source>
</evidence>
<dbReference type="InterPro" id="IPR041373">
    <property type="entry name" value="RT_RNaseH"/>
</dbReference>
<reference evidence="9 10" key="1">
    <citation type="journal article" date="2019" name="Gigascience">
        <title>Whole-genome sequence of the oriental lung fluke Paragonimus westermani.</title>
        <authorList>
            <person name="Oey H."/>
            <person name="Zakrzewski M."/>
            <person name="Narain K."/>
            <person name="Devi K.R."/>
            <person name="Agatsuma T."/>
            <person name="Nawaratna S."/>
            <person name="Gobert G.N."/>
            <person name="Jones M.K."/>
            <person name="Ragan M.A."/>
            <person name="McManus D.P."/>
            <person name="Krause L."/>
        </authorList>
    </citation>
    <scope>NUCLEOTIDE SEQUENCE [LARGE SCALE GENOMIC DNA]</scope>
    <source>
        <strain evidence="9 10">IND2009</strain>
    </source>
</reference>
<feature type="domain" description="Reverse transcriptase RNase H-like" evidence="8">
    <location>
        <begin position="149"/>
        <end position="213"/>
    </location>
</feature>
<evidence type="ECO:0000256" key="4">
    <source>
        <dbReference type="ARBA" id="ARBA00022759"/>
    </source>
</evidence>
<keyword evidence="3" id="KW-0540">Nuclease</keyword>
<evidence type="ECO:0000259" key="8">
    <source>
        <dbReference type="Pfam" id="PF17917"/>
    </source>
</evidence>